<evidence type="ECO:0000313" key="2">
    <source>
        <dbReference type="Proteomes" id="UP000190888"/>
    </source>
</evidence>
<dbReference type="STRING" id="413434.SAMN04488132_10884"/>
<reference evidence="1 2" key="1">
    <citation type="submission" date="2017-02" db="EMBL/GenBank/DDBJ databases">
        <authorList>
            <person name="Peterson S.W."/>
        </authorList>
    </citation>
    <scope>NUCLEOTIDE SEQUENCE [LARGE SCALE GENOMIC DNA]</scope>
    <source>
        <strain evidence="1 2">DSM 22335</strain>
    </source>
</reference>
<gene>
    <name evidence="1" type="ORF">SAMN04488132_10884</name>
</gene>
<dbReference type="OrthoDB" id="678219at2"/>
<dbReference type="EMBL" id="FUWH01000008">
    <property type="protein sequence ID" value="SKA02213.1"/>
    <property type="molecule type" value="Genomic_DNA"/>
</dbReference>
<dbReference type="RefSeq" id="WP_078832020.1">
    <property type="nucleotide sequence ID" value="NZ_FUWH01000008.1"/>
</dbReference>
<evidence type="ECO:0000313" key="1">
    <source>
        <dbReference type="EMBL" id="SKA02213.1"/>
    </source>
</evidence>
<protein>
    <submittedName>
        <fullName evidence="1">Uncharacterized protein</fullName>
    </submittedName>
</protein>
<keyword evidence="2" id="KW-1185">Reference proteome</keyword>
<dbReference type="Proteomes" id="UP000190888">
    <property type="component" value="Unassembled WGS sequence"/>
</dbReference>
<organism evidence="1 2">
    <name type="scientific">Sediminibacterium ginsengisoli</name>
    <dbReference type="NCBI Taxonomy" id="413434"/>
    <lineage>
        <taxon>Bacteria</taxon>
        <taxon>Pseudomonadati</taxon>
        <taxon>Bacteroidota</taxon>
        <taxon>Chitinophagia</taxon>
        <taxon>Chitinophagales</taxon>
        <taxon>Chitinophagaceae</taxon>
        <taxon>Sediminibacterium</taxon>
    </lineage>
</organism>
<sequence length="122" mass="13519">MVNITDNHGNTVAFLHSNIIIDAAQENVLGLLLGSCIFGMGDAPIGKFFNDTFRLTDGRIMARMGNEIIPHKPSNEKDLFAAAWQLLTNVKDHVCMWIVEKDEWTAAPFSMHLAANHALAKQ</sequence>
<proteinExistence type="predicted"/>
<accession>A0A1T4QEI2</accession>
<dbReference type="AlphaFoldDB" id="A0A1T4QEI2"/>
<name>A0A1T4QEI2_9BACT</name>